<dbReference type="PANTHER" id="PTHR11127">
    <property type="entry name" value="60S RIBOSOMAL PROTEIN L14"/>
    <property type="match status" value="1"/>
</dbReference>
<reference evidence="8" key="1">
    <citation type="submission" date="2022-11" db="UniProtKB">
        <authorList>
            <consortium name="WormBaseParasite"/>
        </authorList>
    </citation>
    <scope>IDENTIFICATION</scope>
</reference>
<keyword evidence="7" id="KW-1185">Reference proteome</keyword>
<protein>
    <recommendedName>
        <fullName evidence="4">Large ribosomal subunit protein eL14</fullName>
    </recommendedName>
    <alternativeName>
        <fullName evidence="5">60S ribosomal protein L14</fullName>
    </alternativeName>
</protein>
<feature type="domain" description="Large ribosomal subunit protein eL14" evidence="6">
    <location>
        <begin position="57"/>
        <end position="130"/>
    </location>
</feature>
<comment type="similarity">
    <text evidence="1">Belongs to the eukaryotic ribosomal protein eL14 family.</text>
</comment>
<dbReference type="InterPro" id="IPR002784">
    <property type="entry name" value="Ribosomal_eL14_dom"/>
</dbReference>
<dbReference type="Gene3D" id="2.30.30.30">
    <property type="match status" value="2"/>
</dbReference>
<dbReference type="InterPro" id="IPR039660">
    <property type="entry name" value="Ribosomal_eL14"/>
</dbReference>
<dbReference type="GO" id="GO:0006412">
    <property type="term" value="P:translation"/>
    <property type="evidence" value="ECO:0007669"/>
    <property type="project" value="InterPro"/>
</dbReference>
<evidence type="ECO:0000256" key="2">
    <source>
        <dbReference type="ARBA" id="ARBA00022980"/>
    </source>
</evidence>
<dbReference type="GO" id="GO:0042273">
    <property type="term" value="P:ribosomal large subunit biogenesis"/>
    <property type="evidence" value="ECO:0007669"/>
    <property type="project" value="TreeGrafter"/>
</dbReference>
<organism evidence="7 8">
    <name type="scientific">Acrobeloides nanus</name>
    <dbReference type="NCBI Taxonomy" id="290746"/>
    <lineage>
        <taxon>Eukaryota</taxon>
        <taxon>Metazoa</taxon>
        <taxon>Ecdysozoa</taxon>
        <taxon>Nematoda</taxon>
        <taxon>Chromadorea</taxon>
        <taxon>Rhabditida</taxon>
        <taxon>Tylenchina</taxon>
        <taxon>Cephalobomorpha</taxon>
        <taxon>Cephaloboidea</taxon>
        <taxon>Cephalobidae</taxon>
        <taxon>Acrobeloides</taxon>
    </lineage>
</organism>
<dbReference type="CDD" id="cd23702">
    <property type="entry name" value="eL14"/>
    <property type="match status" value="1"/>
</dbReference>
<evidence type="ECO:0000313" key="7">
    <source>
        <dbReference type="Proteomes" id="UP000887540"/>
    </source>
</evidence>
<evidence type="ECO:0000256" key="4">
    <source>
        <dbReference type="ARBA" id="ARBA00035215"/>
    </source>
</evidence>
<dbReference type="PANTHER" id="PTHR11127:SF2">
    <property type="entry name" value="LARGE RIBOSOMAL SUBUNIT PROTEIN EL14"/>
    <property type="match status" value="1"/>
</dbReference>
<dbReference type="GO" id="GO:0003735">
    <property type="term" value="F:structural constituent of ribosome"/>
    <property type="evidence" value="ECO:0007669"/>
    <property type="project" value="InterPro"/>
</dbReference>
<evidence type="ECO:0000313" key="8">
    <source>
        <dbReference type="WBParaSite" id="ACRNAN_scaffold2709.g17636.t2"/>
    </source>
</evidence>
<dbReference type="SUPFAM" id="SSF50104">
    <property type="entry name" value="Translation proteins SH3-like domain"/>
    <property type="match status" value="1"/>
</dbReference>
<dbReference type="InterPro" id="IPR014722">
    <property type="entry name" value="Rib_uL2_dom2"/>
</dbReference>
<dbReference type="WBParaSite" id="ACRNAN_scaffold2709.g17636.t2">
    <property type="protein sequence ID" value="ACRNAN_scaffold2709.g17636.t2"/>
    <property type="gene ID" value="ACRNAN_scaffold2709.g17636"/>
</dbReference>
<accession>A0A914DH33</accession>
<dbReference type="GO" id="GO:0022625">
    <property type="term" value="C:cytosolic large ribosomal subunit"/>
    <property type="evidence" value="ECO:0007669"/>
    <property type="project" value="TreeGrafter"/>
</dbReference>
<dbReference type="AlphaFoldDB" id="A0A914DH33"/>
<evidence type="ECO:0000259" key="6">
    <source>
        <dbReference type="Pfam" id="PF01929"/>
    </source>
</evidence>
<name>A0A914DH33_9BILA</name>
<proteinExistence type="inferred from homology"/>
<dbReference type="GO" id="GO:0003723">
    <property type="term" value="F:RNA binding"/>
    <property type="evidence" value="ECO:0007669"/>
    <property type="project" value="InterPro"/>
</dbReference>
<keyword evidence="2" id="KW-0689">Ribosomal protein</keyword>
<evidence type="ECO:0000256" key="3">
    <source>
        <dbReference type="ARBA" id="ARBA00023274"/>
    </source>
</evidence>
<dbReference type="InterPro" id="IPR008991">
    <property type="entry name" value="Translation_prot_SH3-like_sf"/>
</dbReference>
<dbReference type="Pfam" id="PF01929">
    <property type="entry name" value="Ribosomal_L14e"/>
    <property type="match status" value="1"/>
</dbReference>
<evidence type="ECO:0000256" key="1">
    <source>
        <dbReference type="ARBA" id="ARBA00006592"/>
    </source>
</evidence>
<dbReference type="Gene3D" id="6.10.250.2270">
    <property type="match status" value="1"/>
</dbReference>
<dbReference type="Proteomes" id="UP000887540">
    <property type="component" value="Unplaced"/>
</dbReference>
<keyword evidence="3" id="KW-0687">Ribonucleoprotein</keyword>
<sequence>MIYNKFVEVGRVAFIAKGKDQGKLAVLVNIIDGNRVLVDGPSTGVVLVDGPSTGVVRGVRNFKDLHLTKYKVPIRLGQRTKGVQEAFEKAGINEQWKNSLWAKKLEKRHIRSNLTDFERFKVLRAKQLRNRIIRTELGKLRKATKKTSAK</sequence>
<evidence type="ECO:0000256" key="5">
    <source>
        <dbReference type="ARBA" id="ARBA00035318"/>
    </source>
</evidence>